<evidence type="ECO:0000256" key="2">
    <source>
        <dbReference type="ARBA" id="ARBA00008444"/>
    </source>
</evidence>
<accession>A0A4Y7MA05</accession>
<evidence type="ECO:0000313" key="10">
    <source>
        <dbReference type="EMBL" id="SVE77309.1"/>
    </source>
</evidence>
<evidence type="ECO:0000256" key="6">
    <source>
        <dbReference type="ARBA" id="ARBA00040778"/>
    </source>
</evidence>
<evidence type="ECO:0000256" key="4">
    <source>
        <dbReference type="ARBA" id="ARBA00022989"/>
    </source>
</evidence>
<dbReference type="EMBL" id="LR008938">
    <property type="protein sequence ID" value="SVE78557.1"/>
    <property type="molecule type" value="mRNA"/>
</dbReference>
<sequence length="304" mass="33380">MLLNFRTTNLFQRTLFFRVSATQLFFGNHSSHHVRLTVVVLFMNLAKLAERTNLHIQNETGWDRLKAMFETDEFNSISPELDNVLSAGTAGLLVGMFLGGLPASKVEYDDFINRNKAAQFESHFEAKSKLQFSVTKAMAQGGWRVGWRLALFTGAFTFFTTAVSTYRNKSSVLEYSAGGLLAGSMYKLPMGPKAMISGGLAGAAMGTVAGVLTVGIMKISGTTAEELRYWKKGWKETADREVMAESAQRKEALGKLGIAHDLELAIKANLQNTDKENNENEESKKDLNGRNALPIKSVTSSSSS</sequence>
<evidence type="ECO:0000256" key="5">
    <source>
        <dbReference type="ARBA" id="ARBA00023136"/>
    </source>
</evidence>
<evidence type="ECO:0000256" key="9">
    <source>
        <dbReference type="SAM" id="Phobius"/>
    </source>
</evidence>
<dbReference type="EMBL" id="LR007690">
    <property type="protein sequence ID" value="SVE77309.1"/>
    <property type="molecule type" value="mRNA"/>
</dbReference>
<evidence type="ECO:0000256" key="1">
    <source>
        <dbReference type="ARBA" id="ARBA00004141"/>
    </source>
</evidence>
<dbReference type="PANTHER" id="PTHR13002:SF1">
    <property type="entry name" value="COMPLEX I ASSEMBLY FACTOR TIMMDC1, MITOCHONDRIAL"/>
    <property type="match status" value="1"/>
</dbReference>
<feature type="transmembrane region" description="Helical" evidence="9">
    <location>
        <begin position="194"/>
        <end position="217"/>
    </location>
</feature>
<keyword evidence="3 9" id="KW-0812">Transmembrane</keyword>
<proteinExistence type="evidence at transcript level"/>
<keyword evidence="4 9" id="KW-1133">Transmembrane helix</keyword>
<dbReference type="GO" id="GO:0032981">
    <property type="term" value="P:mitochondrial respiratory chain complex I assembly"/>
    <property type="evidence" value="ECO:0007669"/>
    <property type="project" value="InterPro"/>
</dbReference>
<dbReference type="GO" id="GO:0005739">
    <property type="term" value="C:mitochondrion"/>
    <property type="evidence" value="ECO:0007669"/>
    <property type="project" value="TreeGrafter"/>
</dbReference>
<name>A0A4Y7MA05_9CRUS</name>
<gene>
    <name evidence="11" type="primary">EOG090X0FS6</name>
</gene>
<keyword evidence="5 9" id="KW-0472">Membrane</keyword>
<dbReference type="InterPro" id="IPR055299">
    <property type="entry name" value="TIMMDC1"/>
</dbReference>
<feature type="region of interest" description="Disordered" evidence="8">
    <location>
        <begin position="270"/>
        <end position="304"/>
    </location>
</feature>
<dbReference type="GO" id="GO:0016020">
    <property type="term" value="C:membrane"/>
    <property type="evidence" value="ECO:0007669"/>
    <property type="project" value="UniProtKB-SubCell"/>
</dbReference>
<comment type="subcellular location">
    <subcellularLocation>
        <location evidence="1">Membrane</location>
        <topology evidence="1">Multi-pass membrane protein</topology>
    </subcellularLocation>
</comment>
<dbReference type="PANTHER" id="PTHR13002">
    <property type="entry name" value="C3ORF1 PROTEIN-RELATED"/>
    <property type="match status" value="1"/>
</dbReference>
<feature type="transmembrane region" description="Helical" evidence="9">
    <location>
        <begin position="145"/>
        <end position="166"/>
    </location>
</feature>
<evidence type="ECO:0000256" key="8">
    <source>
        <dbReference type="SAM" id="MobiDB-lite"/>
    </source>
</evidence>
<dbReference type="AlphaFoldDB" id="A0A4Y7MA05"/>
<organism evidence="11">
    <name type="scientific">Daphnia lumholtzi</name>
    <dbReference type="NCBI Taxonomy" id="42856"/>
    <lineage>
        <taxon>Eukaryota</taxon>
        <taxon>Metazoa</taxon>
        <taxon>Ecdysozoa</taxon>
        <taxon>Arthropoda</taxon>
        <taxon>Crustacea</taxon>
        <taxon>Branchiopoda</taxon>
        <taxon>Diplostraca</taxon>
        <taxon>Cladocera</taxon>
        <taxon>Anomopoda</taxon>
        <taxon>Daphniidae</taxon>
        <taxon>Daphnia</taxon>
    </lineage>
</organism>
<dbReference type="Pfam" id="PF02466">
    <property type="entry name" value="Tim17"/>
    <property type="match status" value="1"/>
</dbReference>
<evidence type="ECO:0000313" key="11">
    <source>
        <dbReference type="EMBL" id="SVE78557.1"/>
    </source>
</evidence>
<evidence type="ECO:0000256" key="7">
    <source>
        <dbReference type="ARBA" id="ARBA00041344"/>
    </source>
</evidence>
<protein>
    <recommendedName>
        <fullName evidence="6">Complex I assembly factor TIMMDC1, mitochondrial</fullName>
    </recommendedName>
    <alternativeName>
        <fullName evidence="7">Translocase of inner mitochondrial membrane domain-containing protein 1</fullName>
    </alternativeName>
</protein>
<evidence type="ECO:0000256" key="3">
    <source>
        <dbReference type="ARBA" id="ARBA00022692"/>
    </source>
</evidence>
<reference evidence="11" key="1">
    <citation type="submission" date="2018-08" db="EMBL/GenBank/DDBJ databases">
        <authorList>
            <person name="Cornetti L."/>
        </authorList>
    </citation>
    <scope>NUCLEOTIDE SEQUENCE</scope>
    <source>
        <strain evidence="10">US-AR</strain>
        <strain evidence="11">US-MO</strain>
    </source>
</reference>
<comment type="similarity">
    <text evidence="2">Belongs to the Tim17/Tim22/Tim23 family.</text>
</comment>
<feature type="compositionally biased region" description="Basic and acidic residues" evidence="8">
    <location>
        <begin position="273"/>
        <end position="288"/>
    </location>
</feature>